<evidence type="ECO:0000313" key="5">
    <source>
        <dbReference type="EMBL" id="PZG11345.1"/>
    </source>
</evidence>
<dbReference type="SUPFAM" id="SSF56524">
    <property type="entry name" value="Oxidoreductase molybdopterin-binding domain"/>
    <property type="match status" value="1"/>
</dbReference>
<dbReference type="SUPFAM" id="SSF81296">
    <property type="entry name" value="E set domains"/>
    <property type="match status" value="1"/>
</dbReference>
<evidence type="ECO:0000256" key="3">
    <source>
        <dbReference type="SAM" id="SignalP"/>
    </source>
</evidence>
<feature type="transmembrane region" description="Helical" evidence="2">
    <location>
        <begin position="280"/>
        <end position="302"/>
    </location>
</feature>
<dbReference type="PANTHER" id="PTHR19372:SF7">
    <property type="entry name" value="SULFITE OXIDASE, MITOCHONDRIAL"/>
    <property type="match status" value="1"/>
</dbReference>
<feature type="region of interest" description="Disordered" evidence="1">
    <location>
        <begin position="598"/>
        <end position="617"/>
    </location>
</feature>
<evidence type="ECO:0000256" key="1">
    <source>
        <dbReference type="SAM" id="MobiDB-lite"/>
    </source>
</evidence>
<dbReference type="Pfam" id="PF00174">
    <property type="entry name" value="Oxidored_molyb"/>
    <property type="match status" value="1"/>
</dbReference>
<dbReference type="Gene3D" id="2.60.40.650">
    <property type="match status" value="1"/>
</dbReference>
<comment type="caution">
    <text evidence="5">The sequence shown here is derived from an EMBL/GenBank/DDBJ whole genome shotgun (WGS) entry which is preliminary data.</text>
</comment>
<dbReference type="Proteomes" id="UP000248924">
    <property type="component" value="Unassembled WGS sequence"/>
</dbReference>
<feature type="transmembrane region" description="Helical" evidence="2">
    <location>
        <begin position="67"/>
        <end position="85"/>
    </location>
</feature>
<dbReference type="PANTHER" id="PTHR19372">
    <property type="entry name" value="SULFITE REDUCTASE"/>
    <property type="match status" value="1"/>
</dbReference>
<keyword evidence="6" id="KW-1185">Reference proteome</keyword>
<keyword evidence="2" id="KW-0812">Transmembrane</keyword>
<dbReference type="GO" id="GO:0020037">
    <property type="term" value="F:heme binding"/>
    <property type="evidence" value="ECO:0007669"/>
    <property type="project" value="TreeGrafter"/>
</dbReference>
<evidence type="ECO:0000256" key="2">
    <source>
        <dbReference type="SAM" id="Phobius"/>
    </source>
</evidence>
<dbReference type="InterPro" id="IPR036374">
    <property type="entry name" value="OxRdtase_Mopterin-bd_sf"/>
</dbReference>
<dbReference type="Pfam" id="PF17957">
    <property type="entry name" value="Big_7"/>
    <property type="match status" value="1"/>
</dbReference>
<dbReference type="Gene3D" id="3.90.420.10">
    <property type="entry name" value="Oxidoreductase, molybdopterin-binding domain"/>
    <property type="match status" value="1"/>
</dbReference>
<protein>
    <submittedName>
        <fullName evidence="5">Molybdopterin-binding oxidoreductase</fullName>
    </submittedName>
</protein>
<evidence type="ECO:0000313" key="6">
    <source>
        <dbReference type="Proteomes" id="UP000248924"/>
    </source>
</evidence>
<gene>
    <name evidence="5" type="ORF">C1I95_27280</name>
</gene>
<dbReference type="OrthoDB" id="9795587at2"/>
<keyword evidence="2" id="KW-0472">Membrane</keyword>
<keyword evidence="3" id="KW-0732">Signal</keyword>
<proteinExistence type="predicted"/>
<keyword evidence="2" id="KW-1133">Transmembrane helix</keyword>
<dbReference type="AlphaFoldDB" id="A0A2W2E265"/>
<name>A0A2W2E265_9ACTN</name>
<feature type="compositionally biased region" description="Polar residues" evidence="1">
    <location>
        <begin position="598"/>
        <end position="609"/>
    </location>
</feature>
<organism evidence="5 6">
    <name type="scientific">Micromonospora craterilacus</name>
    <dbReference type="NCBI Taxonomy" id="1655439"/>
    <lineage>
        <taxon>Bacteria</taxon>
        <taxon>Bacillati</taxon>
        <taxon>Actinomycetota</taxon>
        <taxon>Actinomycetes</taxon>
        <taxon>Micromonosporales</taxon>
        <taxon>Micromonosporaceae</taxon>
        <taxon>Micromonospora</taxon>
    </lineage>
</organism>
<feature type="transmembrane region" description="Helical" evidence="2">
    <location>
        <begin position="124"/>
        <end position="143"/>
    </location>
</feature>
<feature type="transmembrane region" description="Helical" evidence="2">
    <location>
        <begin position="92"/>
        <end position="112"/>
    </location>
</feature>
<dbReference type="GO" id="GO:0008482">
    <property type="term" value="F:sulfite oxidase activity"/>
    <property type="evidence" value="ECO:0007669"/>
    <property type="project" value="TreeGrafter"/>
</dbReference>
<evidence type="ECO:0000259" key="4">
    <source>
        <dbReference type="Pfam" id="PF00174"/>
    </source>
</evidence>
<feature type="signal peptide" evidence="3">
    <location>
        <begin position="1"/>
        <end position="19"/>
    </location>
</feature>
<dbReference type="InterPro" id="IPR000572">
    <property type="entry name" value="OxRdtase_Mopterin-bd_dom"/>
</dbReference>
<dbReference type="InterPro" id="IPR014756">
    <property type="entry name" value="Ig_E-set"/>
</dbReference>
<accession>A0A2W2E265</accession>
<feature type="compositionally biased region" description="Low complexity" evidence="1">
    <location>
        <begin position="197"/>
        <end position="255"/>
    </location>
</feature>
<feature type="domain" description="Oxidoreductase molybdopterin-binding" evidence="4">
    <location>
        <begin position="355"/>
        <end position="507"/>
    </location>
</feature>
<dbReference type="EMBL" id="POTY01000233">
    <property type="protein sequence ID" value="PZG11345.1"/>
    <property type="molecule type" value="Genomic_DNA"/>
</dbReference>
<feature type="region of interest" description="Disordered" evidence="1">
    <location>
        <begin position="152"/>
        <end position="277"/>
    </location>
</feature>
<feature type="compositionally biased region" description="Low complexity" evidence="1">
    <location>
        <begin position="174"/>
        <end position="190"/>
    </location>
</feature>
<reference evidence="5 6" key="1">
    <citation type="submission" date="2018-01" db="EMBL/GenBank/DDBJ databases">
        <title>Draft genome sequence of Jishengella sp. NA12.</title>
        <authorList>
            <person name="Sahin N."/>
            <person name="Ay H."/>
            <person name="Saygin H."/>
        </authorList>
    </citation>
    <scope>NUCLEOTIDE SEQUENCE [LARGE SCALE GENOMIC DNA]</scope>
    <source>
        <strain evidence="5 6">NA12</strain>
    </source>
</reference>
<feature type="chain" id="PRO_5039519924" evidence="3">
    <location>
        <begin position="20"/>
        <end position="628"/>
    </location>
</feature>
<dbReference type="GO" id="GO:0006790">
    <property type="term" value="P:sulfur compound metabolic process"/>
    <property type="evidence" value="ECO:0007669"/>
    <property type="project" value="TreeGrafter"/>
</dbReference>
<sequence>MSSTTPRFAALAGVTAAAAAIGTAELVAALTGPRSSPLVAVGGLVVDTAPELVKRLGIALFGTYDKIALLVGTALLLGGFAALLGMLAARRLAVGLAGIAAFATLGTAAALTRAGADVVDALPSLLGALVGAVTLWAFVAGPLELDPWPWSSPTPLPATADGTGRHAGSGPGATSGPAAASGPLPAEPAGQLDPATSGPSPSTPGRSVSGPSAPGRSGPSPSTPGRSVSGPSAPGRSASGASASDRGVSGASASDRGVSGASAWGRSESGPVDPGSRRRFLSGVGTVLGVATVGGVAGRWLAGRRGVSAAREAIILPAPVSAAPPVPAGADLALPSLAGYVTSNRGFYRIDTALVVPQVDPESWRLRIHGRVRNPITLSYADLLARPMVERYVTLACVSNEVGGDLIGNARWLGVPIRELLDEVAPLDGADQVVGRSVDGWTCGTPTALLRDGRDALLAVGMNGEPLPVAHGFPARMVVPGLYGYVSACKWITELELTSFADFDAYWVPRGWSAQGPVKTQSRIDTPRPRHRPAAGPVTVAGVAWAQHRGIRRVEVRVDGGPWQEAELAPTVSVDTWVQWSWRWQATPGEHTLQVRATDSTGETQTGQRQDVAPDGATGWHTVTLTVS</sequence>
<dbReference type="GO" id="GO:0043546">
    <property type="term" value="F:molybdopterin cofactor binding"/>
    <property type="evidence" value="ECO:0007669"/>
    <property type="project" value="TreeGrafter"/>
</dbReference>